<feature type="region of interest" description="Disordered" evidence="1">
    <location>
        <begin position="1"/>
        <end position="80"/>
    </location>
</feature>
<dbReference type="EnsemblMetazoa" id="Aqu2.1.22540_001">
    <property type="protein sequence ID" value="Aqu2.1.22540_001"/>
    <property type="gene ID" value="Aqu2.1.22540"/>
</dbReference>
<dbReference type="AlphaFoldDB" id="A0A1X7U461"/>
<dbReference type="OrthoDB" id="5978202at2759"/>
<feature type="compositionally biased region" description="Polar residues" evidence="1">
    <location>
        <begin position="48"/>
        <end position="61"/>
    </location>
</feature>
<evidence type="ECO:0000256" key="1">
    <source>
        <dbReference type="SAM" id="MobiDB-lite"/>
    </source>
</evidence>
<evidence type="ECO:0000313" key="2">
    <source>
        <dbReference type="EnsemblMetazoa" id="Aqu2.1.22540_001"/>
    </source>
</evidence>
<proteinExistence type="predicted"/>
<accession>A0A1X7U461</accession>
<feature type="compositionally biased region" description="Low complexity" evidence="1">
    <location>
        <begin position="62"/>
        <end position="72"/>
    </location>
</feature>
<name>A0A1X7U461_AMPQE</name>
<reference evidence="2" key="1">
    <citation type="submission" date="2017-05" db="UniProtKB">
        <authorList>
            <consortium name="EnsemblMetazoa"/>
        </authorList>
    </citation>
    <scope>IDENTIFICATION</scope>
</reference>
<dbReference type="InParanoid" id="A0A1X7U461"/>
<sequence length="443" mass="50460">MFFEEELEDVQGVQNPDDDCIQSVGPLATTKETPKRPRKSRKRTRQTDAGTNRAAQATLDATSSETSTSTTSGQQTRRKKMITKKERACLISHIKKCPVLELVKVHFQNNESAIFQQLLTAAAEPVLKSLINYHHNSFICLYEANSTGKDKYIAFQIQWHKYCSILLLPRNLQTQCLFSPPSYEMEMVRKHWLDFTINLQEGEDTCNKFMISFSSIIRDILLQETHICLNEISGVDGQGMTTQVANNDQNDVYFRFGGATLASMLHNRYKEIRSCSAVKRELISVEITILQAINNKDKSAIPAYLQYRDKGFMYFPDITFIPFIRAVDECAKQVVNEKGLKDHGDELIKVTHSIVKLATHLKSQLVDGLRSKMALDTDIEKQATDNVYDEMLRKLTNTRIQEFMSSFKQKMAFNSGHASTAGLNLRDQLLSQHVQVQSRVQLD</sequence>
<protein>
    <submittedName>
        <fullName evidence="2">Uncharacterized protein</fullName>
    </submittedName>
</protein>
<organism evidence="2">
    <name type="scientific">Amphimedon queenslandica</name>
    <name type="common">Sponge</name>
    <dbReference type="NCBI Taxonomy" id="400682"/>
    <lineage>
        <taxon>Eukaryota</taxon>
        <taxon>Metazoa</taxon>
        <taxon>Porifera</taxon>
        <taxon>Demospongiae</taxon>
        <taxon>Heteroscleromorpha</taxon>
        <taxon>Haplosclerida</taxon>
        <taxon>Niphatidae</taxon>
        <taxon>Amphimedon</taxon>
    </lineage>
</organism>